<dbReference type="GO" id="GO:0005829">
    <property type="term" value="C:cytosol"/>
    <property type="evidence" value="ECO:0007669"/>
    <property type="project" value="TreeGrafter"/>
</dbReference>
<dbReference type="SMART" id="SM00913">
    <property type="entry name" value="IBN_N"/>
    <property type="match status" value="1"/>
</dbReference>
<evidence type="ECO:0000256" key="2">
    <source>
        <dbReference type="ARBA" id="ARBA00004496"/>
    </source>
</evidence>
<dbReference type="Pfam" id="PF08506">
    <property type="entry name" value="Cse1"/>
    <property type="match status" value="2"/>
</dbReference>
<reference evidence="8 9" key="1">
    <citation type="submission" date="2018-01" db="EMBL/GenBank/DDBJ databases">
        <title>Comparison of the Chinese Bamboo Partridge and Red Junglefowl genome sequences highlights the importance of demography in genome evolution.</title>
        <authorList>
            <person name="Tiley G.P."/>
            <person name="Kimball R.T."/>
            <person name="Braun E.L."/>
            <person name="Burleigh J.G."/>
        </authorList>
    </citation>
    <scope>NUCLEOTIDE SEQUENCE [LARGE SCALE GENOMIC DNA]</scope>
    <source>
        <strain evidence="8">RTK389</strain>
        <tissue evidence="8">Blood</tissue>
    </source>
</reference>
<dbReference type="OrthoDB" id="3268246at2759"/>
<dbReference type="PROSITE" id="PS50166">
    <property type="entry name" value="IMPORTIN_B_NT"/>
    <property type="match status" value="1"/>
</dbReference>
<dbReference type="GO" id="GO:0005049">
    <property type="term" value="F:nuclear export signal receptor activity"/>
    <property type="evidence" value="ECO:0007669"/>
    <property type="project" value="TreeGrafter"/>
</dbReference>
<dbReference type="EMBL" id="PPHD01005190">
    <property type="protein sequence ID" value="POI32697.1"/>
    <property type="molecule type" value="Genomic_DNA"/>
</dbReference>
<organism evidence="8 9">
    <name type="scientific">Bambusicola thoracicus</name>
    <name type="common">Chinese bamboo-partridge</name>
    <name type="synonym">Perdix thoracica</name>
    <dbReference type="NCBI Taxonomy" id="9083"/>
    <lineage>
        <taxon>Eukaryota</taxon>
        <taxon>Metazoa</taxon>
        <taxon>Chordata</taxon>
        <taxon>Craniata</taxon>
        <taxon>Vertebrata</taxon>
        <taxon>Euteleostomi</taxon>
        <taxon>Archelosauria</taxon>
        <taxon>Archosauria</taxon>
        <taxon>Dinosauria</taxon>
        <taxon>Saurischia</taxon>
        <taxon>Theropoda</taxon>
        <taxon>Coelurosauria</taxon>
        <taxon>Aves</taxon>
        <taxon>Neognathae</taxon>
        <taxon>Galloanserae</taxon>
        <taxon>Galliformes</taxon>
        <taxon>Phasianidae</taxon>
        <taxon>Perdicinae</taxon>
        <taxon>Bambusicola</taxon>
    </lineage>
</organism>
<dbReference type="GO" id="GO:0006611">
    <property type="term" value="P:protein export from nucleus"/>
    <property type="evidence" value="ECO:0007669"/>
    <property type="project" value="TreeGrafter"/>
</dbReference>
<evidence type="ECO:0000259" key="7">
    <source>
        <dbReference type="PROSITE" id="PS50166"/>
    </source>
</evidence>
<evidence type="ECO:0000256" key="3">
    <source>
        <dbReference type="ARBA" id="ARBA00022448"/>
    </source>
</evidence>
<dbReference type="InterPro" id="IPR011989">
    <property type="entry name" value="ARM-like"/>
</dbReference>
<dbReference type="GO" id="GO:0005635">
    <property type="term" value="C:nuclear envelope"/>
    <property type="evidence" value="ECO:0007669"/>
    <property type="project" value="TreeGrafter"/>
</dbReference>
<dbReference type="GO" id="GO:0006606">
    <property type="term" value="P:protein import into nucleus"/>
    <property type="evidence" value="ECO:0007669"/>
    <property type="project" value="TreeGrafter"/>
</dbReference>
<dbReference type="AlphaFoldDB" id="A0A2P4T8M5"/>
<evidence type="ECO:0000313" key="9">
    <source>
        <dbReference type="Proteomes" id="UP000237246"/>
    </source>
</evidence>
<sequence>SAKMELSDANLQTLTEYLKKTLDPDPAIRRPAEKFLETVEGSQNYPLLLLTLLEKSQENVIKVCASVTFKNYIKRNWRIVGIRSIFYSDLSVCVNCNLWCKVLHVEDEPNKIFESDRIAIKANIVPLMLSSPEQIQKQLSDAISIIGREDFPQKWPDLLTEMVNRFQSGDFHVINGVLRTAHSLFKRYRHEFKSNELWTEIKLVLDAFALPLTNLFKATIDLCSTHANDASALKVLFSSLILIAKLFYSLNFQDLPEFFEDNMETWMTNFHSLLTLDNKLLQTDLVSNAIQFLASVCERPHYKHLFEDQNTLTSICEKVIVPNMEFRAADEEAFEDNSEEYIRRDLEGSGNP</sequence>
<keyword evidence="9" id="KW-1185">Reference proteome</keyword>
<keyword evidence="3" id="KW-0813">Transport</keyword>
<dbReference type="PANTHER" id="PTHR10997">
    <property type="entry name" value="IMPORTIN-7, 8, 11"/>
    <property type="match status" value="1"/>
</dbReference>
<dbReference type="InterPro" id="IPR001494">
    <property type="entry name" value="Importin-beta_N"/>
</dbReference>
<feature type="non-terminal residue" evidence="8">
    <location>
        <position position="1"/>
    </location>
</feature>
<name>A0A2P4T8M5_BAMTH</name>
<dbReference type="Proteomes" id="UP000237246">
    <property type="component" value="Unassembled WGS sequence"/>
</dbReference>
<evidence type="ECO:0000256" key="6">
    <source>
        <dbReference type="ARBA" id="ARBA00023242"/>
    </source>
</evidence>
<keyword evidence="5" id="KW-0653">Protein transport</keyword>
<accession>A0A2P4T8M5</accession>
<dbReference type="PANTHER" id="PTHR10997:SF8">
    <property type="entry name" value="EXPORTIN-2"/>
    <property type="match status" value="1"/>
</dbReference>
<evidence type="ECO:0000313" key="8">
    <source>
        <dbReference type="EMBL" id="POI32697.1"/>
    </source>
</evidence>
<feature type="non-terminal residue" evidence="8">
    <location>
        <position position="352"/>
    </location>
</feature>
<proteinExistence type="predicted"/>
<dbReference type="Gene3D" id="1.25.10.10">
    <property type="entry name" value="Leucine-rich Repeat Variant"/>
    <property type="match status" value="2"/>
</dbReference>
<evidence type="ECO:0000256" key="1">
    <source>
        <dbReference type="ARBA" id="ARBA00004123"/>
    </source>
</evidence>
<gene>
    <name evidence="8" type="ORF">CIB84_003551</name>
</gene>
<feature type="domain" description="Importin N-terminal" evidence="7">
    <location>
        <begin position="32"/>
        <end position="130"/>
    </location>
</feature>
<dbReference type="InterPro" id="IPR016024">
    <property type="entry name" value="ARM-type_fold"/>
</dbReference>
<dbReference type="SUPFAM" id="SSF48371">
    <property type="entry name" value="ARM repeat"/>
    <property type="match status" value="1"/>
</dbReference>
<dbReference type="GO" id="GO:0031267">
    <property type="term" value="F:small GTPase binding"/>
    <property type="evidence" value="ECO:0007669"/>
    <property type="project" value="InterPro"/>
</dbReference>
<dbReference type="InterPro" id="IPR013713">
    <property type="entry name" value="XPO2_central"/>
</dbReference>
<evidence type="ECO:0000256" key="5">
    <source>
        <dbReference type="ARBA" id="ARBA00022927"/>
    </source>
</evidence>
<dbReference type="Pfam" id="PF03810">
    <property type="entry name" value="IBN_N"/>
    <property type="match status" value="1"/>
</dbReference>
<keyword evidence="4" id="KW-0963">Cytoplasm</keyword>
<protein>
    <recommendedName>
        <fullName evidence="7">Importin N-terminal domain-containing protein</fullName>
    </recommendedName>
</protein>
<evidence type="ECO:0000256" key="4">
    <source>
        <dbReference type="ARBA" id="ARBA00022490"/>
    </source>
</evidence>
<comment type="caution">
    <text evidence="8">The sequence shown here is derived from an EMBL/GenBank/DDBJ whole genome shotgun (WGS) entry which is preliminary data.</text>
</comment>
<keyword evidence="6" id="KW-0539">Nucleus</keyword>
<comment type="subcellular location">
    <subcellularLocation>
        <location evidence="2">Cytoplasm</location>
    </subcellularLocation>
    <subcellularLocation>
        <location evidence="1">Nucleus</location>
    </subcellularLocation>
</comment>